<dbReference type="CDD" id="cd01991">
    <property type="entry name" value="Asn_synthase_B_C"/>
    <property type="match status" value="1"/>
</dbReference>
<dbReference type="PROSITE" id="PS51278">
    <property type="entry name" value="GATASE_TYPE_2"/>
    <property type="match status" value="1"/>
</dbReference>
<proteinExistence type="inferred from homology"/>
<dbReference type="CDD" id="cd00712">
    <property type="entry name" value="AsnB"/>
    <property type="match status" value="1"/>
</dbReference>
<name>A0ABX5M693_9GAMM</name>
<dbReference type="InterPro" id="IPR033738">
    <property type="entry name" value="AsnB_N"/>
</dbReference>
<protein>
    <recommendedName>
        <fullName evidence="3">asparagine synthase (glutamine-hydrolyzing)</fullName>
        <ecNumber evidence="3">6.3.5.4</ecNumber>
    </recommendedName>
</protein>
<dbReference type="NCBIfam" id="TIGR01536">
    <property type="entry name" value="asn_synth_AEB"/>
    <property type="match status" value="1"/>
</dbReference>
<dbReference type="SUPFAM" id="SSF52402">
    <property type="entry name" value="Adenine nucleotide alpha hydrolases-like"/>
    <property type="match status" value="1"/>
</dbReference>
<dbReference type="Gene3D" id="3.60.20.10">
    <property type="entry name" value="Glutamine Phosphoribosylpyrophosphate, subunit 1, domain 1"/>
    <property type="match status" value="1"/>
</dbReference>
<comment type="similarity">
    <text evidence="2">Belongs to the asparagine synthetase family.</text>
</comment>
<keyword evidence="5" id="KW-0067">ATP-binding</keyword>
<evidence type="ECO:0000256" key="6">
    <source>
        <dbReference type="ARBA" id="ARBA00022962"/>
    </source>
</evidence>
<evidence type="ECO:0000256" key="7">
    <source>
        <dbReference type="ARBA" id="ARBA00048741"/>
    </source>
</evidence>
<gene>
    <name evidence="9" type="ORF">WH50_00990</name>
</gene>
<comment type="caution">
    <text evidence="9">The sequence shown here is derived from an EMBL/GenBank/DDBJ whole genome shotgun (WGS) entry which is preliminary data.</text>
</comment>
<evidence type="ECO:0000256" key="5">
    <source>
        <dbReference type="ARBA" id="ARBA00022840"/>
    </source>
</evidence>
<sequence>MCGIAGFFNLASGQGEDIVEPMLRSLAQRGPDAQHWCGWNQQGERVKQGVSHGMLHARLSIRDPRPEADQPMTCSDEDVWLCYNGEVYGWEDDADILRENGAVFRTRSDSEFILHGYRYWGIEGLLPRLRGMFAIVLLDWRTRKVWLIRDRLGLKPLLYHHSEQGLGYASLLRALIPMVPAAARQFSAAAIDAYLTHRYVPAPHTILDGVNRLENGHYLCYDLDTGSLEKNCYWRPEAKNSDYRQCLDDSIRLRTVADRPVGMLLSGGVDSTVLAARLNALGFSNLKAFTASFPGDSLDEGDDACSTAEQLGMPFHREVMPNSIKADFERIVADMDEPFADPSCIPLWYLARRTTDEVKVVLNGDGGDELFGGYKRYQQHLKRHFRVGIRLPWRKSPASLKRKGLLKVINEWQLSWQEAYSLRFSGFTPAQRRALQPSLPHFPAHYWRAPDWQADDPLQQLLAIDMANYLPEYILRKADLTTMAHGLEGRSPLLDHIFVQQVMGLPASQRFTQPVKQALAYACETLQGLSPFHRKKRGFNPPLQHWLLNDLAQYYDGLGRRLQVITRGQLNEVAIESLVARYRRGDAAYAEQVLQLLILDISLQQLSRIIQ</sequence>
<keyword evidence="10" id="KW-1185">Reference proteome</keyword>
<evidence type="ECO:0000256" key="3">
    <source>
        <dbReference type="ARBA" id="ARBA00012737"/>
    </source>
</evidence>
<dbReference type="SUPFAM" id="SSF56235">
    <property type="entry name" value="N-terminal nucleophile aminohydrolases (Ntn hydrolases)"/>
    <property type="match status" value="1"/>
</dbReference>
<accession>A0ABX5M693</accession>
<feature type="domain" description="Glutamine amidotransferase type-2" evidence="8">
    <location>
        <begin position="2"/>
        <end position="224"/>
    </location>
</feature>
<evidence type="ECO:0000256" key="2">
    <source>
        <dbReference type="ARBA" id="ARBA00005752"/>
    </source>
</evidence>
<dbReference type="Pfam" id="PF13537">
    <property type="entry name" value="GATase_7"/>
    <property type="match status" value="1"/>
</dbReference>
<comment type="catalytic activity">
    <reaction evidence="7">
        <text>L-aspartate + L-glutamine + ATP + H2O = L-asparagine + L-glutamate + AMP + diphosphate + H(+)</text>
        <dbReference type="Rhea" id="RHEA:12228"/>
        <dbReference type="ChEBI" id="CHEBI:15377"/>
        <dbReference type="ChEBI" id="CHEBI:15378"/>
        <dbReference type="ChEBI" id="CHEBI:29985"/>
        <dbReference type="ChEBI" id="CHEBI:29991"/>
        <dbReference type="ChEBI" id="CHEBI:30616"/>
        <dbReference type="ChEBI" id="CHEBI:33019"/>
        <dbReference type="ChEBI" id="CHEBI:58048"/>
        <dbReference type="ChEBI" id="CHEBI:58359"/>
        <dbReference type="ChEBI" id="CHEBI:456215"/>
        <dbReference type="EC" id="6.3.5.4"/>
    </reaction>
</comment>
<reference evidence="9 10" key="1">
    <citation type="submission" date="2015-03" db="EMBL/GenBank/DDBJ databases">
        <authorList>
            <person name="Krishnan R."/>
            <person name="Midha S."/>
            <person name="Patil P.B."/>
            <person name="Rameshkumar N."/>
        </authorList>
    </citation>
    <scope>NUCLEOTIDE SEQUENCE [LARGE SCALE GENOMIC DNA]</scope>
    <source>
        <strain evidence="9 10">L1E11</strain>
    </source>
</reference>
<evidence type="ECO:0000313" key="10">
    <source>
        <dbReference type="Proteomes" id="UP000248090"/>
    </source>
</evidence>
<dbReference type="InterPro" id="IPR051786">
    <property type="entry name" value="ASN_synthetase/amidase"/>
</dbReference>
<evidence type="ECO:0000256" key="4">
    <source>
        <dbReference type="ARBA" id="ARBA00022741"/>
    </source>
</evidence>
<evidence type="ECO:0000259" key="8">
    <source>
        <dbReference type="PROSITE" id="PS51278"/>
    </source>
</evidence>
<dbReference type="RefSeq" id="WP_110185632.1">
    <property type="nucleotide sequence ID" value="NZ_CP177354.1"/>
</dbReference>
<keyword evidence="6" id="KW-0315">Glutamine amidotransferase</keyword>
<organism evidence="9 10">
    <name type="scientific">Pokkaliibacter plantistimulans</name>
    <dbReference type="NCBI Taxonomy" id="1635171"/>
    <lineage>
        <taxon>Bacteria</taxon>
        <taxon>Pseudomonadati</taxon>
        <taxon>Pseudomonadota</taxon>
        <taxon>Gammaproteobacteria</taxon>
        <taxon>Oceanospirillales</taxon>
        <taxon>Balneatrichaceae</taxon>
        <taxon>Pokkaliibacter</taxon>
    </lineage>
</organism>
<dbReference type="Proteomes" id="UP000248090">
    <property type="component" value="Unassembled WGS sequence"/>
</dbReference>
<dbReference type="Gene3D" id="3.40.50.620">
    <property type="entry name" value="HUPs"/>
    <property type="match status" value="1"/>
</dbReference>
<dbReference type="InterPro" id="IPR029055">
    <property type="entry name" value="Ntn_hydrolases_N"/>
</dbReference>
<dbReference type="InterPro" id="IPR017932">
    <property type="entry name" value="GATase_2_dom"/>
</dbReference>
<dbReference type="EC" id="6.3.5.4" evidence="3"/>
<dbReference type="Pfam" id="PF00733">
    <property type="entry name" value="Asn_synthase"/>
    <property type="match status" value="1"/>
</dbReference>
<dbReference type="PIRSF" id="PIRSF001589">
    <property type="entry name" value="Asn_synthetase_glu-h"/>
    <property type="match status" value="1"/>
</dbReference>
<dbReference type="InterPro" id="IPR001962">
    <property type="entry name" value="Asn_synthase"/>
</dbReference>
<dbReference type="PANTHER" id="PTHR43284:SF1">
    <property type="entry name" value="ASPARAGINE SYNTHETASE"/>
    <property type="match status" value="1"/>
</dbReference>
<evidence type="ECO:0000256" key="1">
    <source>
        <dbReference type="ARBA" id="ARBA00005187"/>
    </source>
</evidence>
<dbReference type="EMBL" id="LAPT01000002">
    <property type="protein sequence ID" value="PXF33118.1"/>
    <property type="molecule type" value="Genomic_DNA"/>
</dbReference>
<dbReference type="InterPro" id="IPR006426">
    <property type="entry name" value="Asn_synth_AEB"/>
</dbReference>
<comment type="pathway">
    <text evidence="1">Amino-acid biosynthesis; L-asparagine biosynthesis; L-asparagine from L-aspartate (L-Gln route): step 1/1.</text>
</comment>
<keyword evidence="4" id="KW-0547">Nucleotide-binding</keyword>
<dbReference type="PANTHER" id="PTHR43284">
    <property type="entry name" value="ASPARAGINE SYNTHETASE (GLUTAMINE-HYDROLYZING)"/>
    <property type="match status" value="1"/>
</dbReference>
<evidence type="ECO:0000313" key="9">
    <source>
        <dbReference type="EMBL" id="PXF33118.1"/>
    </source>
</evidence>
<dbReference type="InterPro" id="IPR014729">
    <property type="entry name" value="Rossmann-like_a/b/a_fold"/>
</dbReference>